<sequence>ILNSCTSGHSGIATITKVAESSAQFFAKQYNTKLIEENGFRTIAEIFTAVIKSMQES</sequence>
<comment type="caution">
    <text evidence="1">The sequence shown here is derived from an EMBL/GenBank/DDBJ whole genome shotgun (WGS) entry which is preliminary data.</text>
</comment>
<proteinExistence type="predicted"/>
<feature type="non-terminal residue" evidence="1">
    <location>
        <position position="57"/>
    </location>
</feature>
<name>A0A820LGF2_9BILA</name>
<dbReference type="AlphaFoldDB" id="A0A820LGF2"/>
<evidence type="ECO:0000313" key="2">
    <source>
        <dbReference type="Proteomes" id="UP000663868"/>
    </source>
</evidence>
<reference evidence="1" key="1">
    <citation type="submission" date="2021-02" db="EMBL/GenBank/DDBJ databases">
        <authorList>
            <person name="Nowell W R."/>
        </authorList>
    </citation>
    <scope>NUCLEOTIDE SEQUENCE</scope>
</reference>
<gene>
    <name evidence="1" type="ORF">KXQ929_LOCUS48567</name>
</gene>
<organism evidence="1 2">
    <name type="scientific">Adineta steineri</name>
    <dbReference type="NCBI Taxonomy" id="433720"/>
    <lineage>
        <taxon>Eukaryota</taxon>
        <taxon>Metazoa</taxon>
        <taxon>Spiralia</taxon>
        <taxon>Gnathifera</taxon>
        <taxon>Rotifera</taxon>
        <taxon>Eurotatoria</taxon>
        <taxon>Bdelloidea</taxon>
        <taxon>Adinetida</taxon>
        <taxon>Adinetidae</taxon>
        <taxon>Adineta</taxon>
    </lineage>
</organism>
<evidence type="ECO:0000313" key="1">
    <source>
        <dbReference type="EMBL" id="CAF4356444.1"/>
    </source>
</evidence>
<feature type="non-terminal residue" evidence="1">
    <location>
        <position position="1"/>
    </location>
</feature>
<dbReference type="Proteomes" id="UP000663868">
    <property type="component" value="Unassembled WGS sequence"/>
</dbReference>
<dbReference type="EMBL" id="CAJOBB010019240">
    <property type="protein sequence ID" value="CAF4356444.1"/>
    <property type="molecule type" value="Genomic_DNA"/>
</dbReference>
<protein>
    <submittedName>
        <fullName evidence="1">Uncharacterized protein</fullName>
    </submittedName>
</protein>
<accession>A0A820LGF2</accession>